<accession>A0A0D0D697</accession>
<organism evidence="1 2">
    <name type="scientific">Paxillus rubicundulus Ve08.2h10</name>
    <dbReference type="NCBI Taxonomy" id="930991"/>
    <lineage>
        <taxon>Eukaryota</taxon>
        <taxon>Fungi</taxon>
        <taxon>Dikarya</taxon>
        <taxon>Basidiomycota</taxon>
        <taxon>Agaricomycotina</taxon>
        <taxon>Agaricomycetes</taxon>
        <taxon>Agaricomycetidae</taxon>
        <taxon>Boletales</taxon>
        <taxon>Paxilineae</taxon>
        <taxon>Paxillaceae</taxon>
        <taxon>Paxillus</taxon>
    </lineage>
</organism>
<gene>
    <name evidence="1" type="ORF">PAXRUDRAFT_830054</name>
</gene>
<dbReference type="Proteomes" id="UP000054538">
    <property type="component" value="Unassembled WGS sequence"/>
</dbReference>
<dbReference type="HOGENOM" id="CLU_2210831_0_0_1"/>
<keyword evidence="2" id="KW-1185">Reference proteome</keyword>
<reference evidence="2" key="2">
    <citation type="submission" date="2015-01" db="EMBL/GenBank/DDBJ databases">
        <title>Evolutionary Origins and Diversification of the Mycorrhizal Mutualists.</title>
        <authorList>
            <consortium name="DOE Joint Genome Institute"/>
            <consortium name="Mycorrhizal Genomics Consortium"/>
            <person name="Kohler A."/>
            <person name="Kuo A."/>
            <person name="Nagy L.G."/>
            <person name="Floudas D."/>
            <person name="Copeland A."/>
            <person name="Barry K.W."/>
            <person name="Cichocki N."/>
            <person name="Veneault-Fourrey C."/>
            <person name="LaButti K."/>
            <person name="Lindquist E.A."/>
            <person name="Lipzen A."/>
            <person name="Lundell T."/>
            <person name="Morin E."/>
            <person name="Murat C."/>
            <person name="Riley R."/>
            <person name="Ohm R."/>
            <person name="Sun H."/>
            <person name="Tunlid A."/>
            <person name="Henrissat B."/>
            <person name="Grigoriev I.V."/>
            <person name="Hibbett D.S."/>
            <person name="Martin F."/>
        </authorList>
    </citation>
    <scope>NUCLEOTIDE SEQUENCE [LARGE SCALE GENOMIC DNA]</scope>
    <source>
        <strain evidence="2">Ve08.2h10</strain>
    </source>
</reference>
<proteinExistence type="predicted"/>
<dbReference type="EMBL" id="KN825291">
    <property type="protein sequence ID" value="KIK92317.1"/>
    <property type="molecule type" value="Genomic_DNA"/>
</dbReference>
<dbReference type="InParanoid" id="A0A0D0D697"/>
<protein>
    <submittedName>
        <fullName evidence="1">Unplaced genomic scaffold scaffold_469, whole genome shotgun sequence</fullName>
    </submittedName>
</protein>
<evidence type="ECO:0000313" key="1">
    <source>
        <dbReference type="EMBL" id="KIK92317.1"/>
    </source>
</evidence>
<reference evidence="1 2" key="1">
    <citation type="submission" date="2014-04" db="EMBL/GenBank/DDBJ databases">
        <authorList>
            <consortium name="DOE Joint Genome Institute"/>
            <person name="Kuo A."/>
            <person name="Kohler A."/>
            <person name="Jargeat P."/>
            <person name="Nagy L.G."/>
            <person name="Floudas D."/>
            <person name="Copeland A."/>
            <person name="Barry K.W."/>
            <person name="Cichocki N."/>
            <person name="Veneault-Fourrey C."/>
            <person name="LaButti K."/>
            <person name="Lindquist E.A."/>
            <person name="Lipzen A."/>
            <person name="Lundell T."/>
            <person name="Morin E."/>
            <person name="Murat C."/>
            <person name="Sun H."/>
            <person name="Tunlid A."/>
            <person name="Henrissat B."/>
            <person name="Grigoriev I.V."/>
            <person name="Hibbett D.S."/>
            <person name="Martin F."/>
            <person name="Nordberg H.P."/>
            <person name="Cantor M.N."/>
            <person name="Hua S.X."/>
        </authorList>
    </citation>
    <scope>NUCLEOTIDE SEQUENCE [LARGE SCALE GENOMIC DNA]</scope>
    <source>
        <strain evidence="1 2">Ve08.2h10</strain>
    </source>
</reference>
<sequence length="107" mass="12067">MLERFANGWPRHLNPTSTDGACQQSFGSFVHEANGLPIVQLVLERMTLARYTYPAMTRVSDVKDNWKASSEFPRAPNRRLTVKGSLLVSQQNRTSKQVVVTVCIRTC</sequence>
<evidence type="ECO:0000313" key="2">
    <source>
        <dbReference type="Proteomes" id="UP000054538"/>
    </source>
</evidence>
<dbReference type="AlphaFoldDB" id="A0A0D0D697"/>
<name>A0A0D0D697_9AGAM</name>